<organism evidence="1 2">
    <name type="scientific">Plectus sambesii</name>
    <dbReference type="NCBI Taxonomy" id="2011161"/>
    <lineage>
        <taxon>Eukaryota</taxon>
        <taxon>Metazoa</taxon>
        <taxon>Ecdysozoa</taxon>
        <taxon>Nematoda</taxon>
        <taxon>Chromadorea</taxon>
        <taxon>Plectida</taxon>
        <taxon>Plectina</taxon>
        <taxon>Plectoidea</taxon>
        <taxon>Plectidae</taxon>
        <taxon>Plectus</taxon>
    </lineage>
</organism>
<dbReference type="Proteomes" id="UP000887566">
    <property type="component" value="Unplaced"/>
</dbReference>
<dbReference type="AlphaFoldDB" id="A0A914VF64"/>
<sequence length="96" mass="10969">HRTIKDEEVEWDEERDDVEILVVKFLLLVADCVPVIDCATAVLDVMNAVVASDVDEQLRRAMAEHAMSFLKREWVDSEGRAMKGATFNQQVKHILE</sequence>
<dbReference type="WBParaSite" id="PSAMB.scaffold18099size997.g37493.t1">
    <property type="protein sequence ID" value="PSAMB.scaffold18099size997.g37493.t1"/>
    <property type="gene ID" value="PSAMB.scaffold18099size997.g37493"/>
</dbReference>
<evidence type="ECO:0000313" key="1">
    <source>
        <dbReference type="Proteomes" id="UP000887566"/>
    </source>
</evidence>
<keyword evidence="1" id="KW-1185">Reference proteome</keyword>
<reference evidence="2" key="1">
    <citation type="submission" date="2022-11" db="UniProtKB">
        <authorList>
            <consortium name="WormBaseParasite"/>
        </authorList>
    </citation>
    <scope>IDENTIFICATION</scope>
</reference>
<protein>
    <submittedName>
        <fullName evidence="2">Uncharacterized protein</fullName>
    </submittedName>
</protein>
<proteinExistence type="predicted"/>
<accession>A0A914VF64</accession>
<evidence type="ECO:0000313" key="2">
    <source>
        <dbReference type="WBParaSite" id="PSAMB.scaffold18099size997.g37493.t1"/>
    </source>
</evidence>
<name>A0A914VF64_9BILA</name>